<organism evidence="1 2">
    <name type="scientific">Parapedobacter defluvii</name>
    <dbReference type="NCBI Taxonomy" id="2045106"/>
    <lineage>
        <taxon>Bacteria</taxon>
        <taxon>Pseudomonadati</taxon>
        <taxon>Bacteroidota</taxon>
        <taxon>Sphingobacteriia</taxon>
        <taxon>Sphingobacteriales</taxon>
        <taxon>Sphingobacteriaceae</taxon>
        <taxon>Parapedobacter</taxon>
    </lineage>
</organism>
<protein>
    <submittedName>
        <fullName evidence="1">Uncharacterized protein</fullName>
    </submittedName>
</protein>
<reference evidence="2" key="1">
    <citation type="journal article" date="2019" name="Int. J. Syst. Evol. Microbiol.">
        <title>The Global Catalogue of Microorganisms (GCM) 10K type strain sequencing project: providing services to taxonomists for standard genome sequencing and annotation.</title>
        <authorList>
            <consortium name="The Broad Institute Genomics Platform"/>
            <consortium name="The Broad Institute Genome Sequencing Center for Infectious Disease"/>
            <person name="Wu L."/>
            <person name="Ma J."/>
        </authorList>
    </citation>
    <scope>NUCLEOTIDE SEQUENCE [LARGE SCALE GENOMIC DNA]</scope>
    <source>
        <strain evidence="2">CGMCC 1.15342</strain>
    </source>
</reference>
<proteinExistence type="predicted"/>
<name>A0ABQ1M2X4_9SPHI</name>
<keyword evidence="2" id="KW-1185">Reference proteome</keyword>
<sequence>MVWIVTAPAQVADKPLPHSLTLAVKGVLEKRLSGSDIRGRTDSFLISKDSLSRLYTFNSDVNELLPPMTLSELNSELNVLLTEQTDEGLAGEVFFDTHLDSVVVRVQPAANTDNIFVSGSRIPEPGDGMESFSKRLHDYLRGEIAAGRISQKTFADIRHIGVLVTNFGYSVKGPKSERLGSILDSFWVAESRSRNWTMGIWSGYTADVKVDVNVFPEYLSGKSPWPEPPTEWAVTHVIASFKNGRQQDPYIYCTERYASAFKPYTMVSMVYDPMLQTYRMPCIHAGSVEKCQRLVEDVKRQVKNTPDGYEKTGRIYFYRE</sequence>
<dbReference type="EMBL" id="BMIK01000008">
    <property type="protein sequence ID" value="GGC32809.1"/>
    <property type="molecule type" value="Genomic_DNA"/>
</dbReference>
<comment type="caution">
    <text evidence="1">The sequence shown here is derived from an EMBL/GenBank/DDBJ whole genome shotgun (WGS) entry which is preliminary data.</text>
</comment>
<gene>
    <name evidence="1" type="ORF">GCM10011386_26170</name>
</gene>
<accession>A0ABQ1M2X4</accession>
<evidence type="ECO:0000313" key="2">
    <source>
        <dbReference type="Proteomes" id="UP000597338"/>
    </source>
</evidence>
<dbReference type="Proteomes" id="UP000597338">
    <property type="component" value="Unassembled WGS sequence"/>
</dbReference>
<evidence type="ECO:0000313" key="1">
    <source>
        <dbReference type="EMBL" id="GGC32809.1"/>
    </source>
</evidence>